<accession>A0A521BQP2</accession>
<keyword evidence="7" id="KW-1185">Reference proteome</keyword>
<proteinExistence type="inferred from homology"/>
<dbReference type="RefSeq" id="WP_142934704.1">
    <property type="nucleotide sequence ID" value="NZ_FXTM01000006.1"/>
</dbReference>
<dbReference type="InterPro" id="IPR011330">
    <property type="entry name" value="Glyco_hydro/deAcase_b/a-brl"/>
</dbReference>
<dbReference type="Pfam" id="PF09094">
    <property type="entry name" value="AmyA-A_glucT_m"/>
    <property type="match status" value="1"/>
</dbReference>
<gene>
    <name evidence="6" type="ORF">SAMN06269117_10670</name>
</gene>
<evidence type="ECO:0000313" key="6">
    <source>
        <dbReference type="EMBL" id="SMO48870.1"/>
    </source>
</evidence>
<keyword evidence="2" id="KW-0119">Carbohydrate metabolism</keyword>
<evidence type="ECO:0000256" key="2">
    <source>
        <dbReference type="ARBA" id="ARBA00023277"/>
    </source>
</evidence>
<organism evidence="6 7">
    <name type="scientific">Balnearium lithotrophicum</name>
    <dbReference type="NCBI Taxonomy" id="223788"/>
    <lineage>
        <taxon>Bacteria</taxon>
        <taxon>Pseudomonadati</taxon>
        <taxon>Aquificota</taxon>
        <taxon>Aquificia</taxon>
        <taxon>Desulfurobacteriales</taxon>
        <taxon>Desulfurobacteriaceae</taxon>
        <taxon>Balnearium</taxon>
    </lineage>
</organism>
<dbReference type="InterPro" id="IPR028995">
    <property type="entry name" value="Glyco_hydro_57/38_cen_sf"/>
</dbReference>
<evidence type="ECO:0000259" key="4">
    <source>
        <dbReference type="Pfam" id="PF09094"/>
    </source>
</evidence>
<name>A0A521BQP2_9BACT</name>
<dbReference type="Proteomes" id="UP000317315">
    <property type="component" value="Unassembled WGS sequence"/>
</dbReference>
<evidence type="ECO:0000256" key="1">
    <source>
        <dbReference type="ARBA" id="ARBA00006821"/>
    </source>
</evidence>
<protein>
    <submittedName>
        <fullName evidence="6">Alpha-amylase</fullName>
    </submittedName>
</protein>
<dbReference type="SUPFAM" id="SSF88713">
    <property type="entry name" value="Glycoside hydrolase/deacetylase"/>
    <property type="match status" value="1"/>
</dbReference>
<dbReference type="GO" id="GO:0030246">
    <property type="term" value="F:carbohydrate binding"/>
    <property type="evidence" value="ECO:0007669"/>
    <property type="project" value="InterPro"/>
</dbReference>
<dbReference type="OrthoDB" id="8476at2"/>
<dbReference type="PANTHER" id="PTHR36306:SF1">
    <property type="entry name" value="ALPHA-AMYLASE-RELATED"/>
    <property type="match status" value="1"/>
</dbReference>
<dbReference type="InterPro" id="IPR015179">
    <property type="entry name" value="A-amylase/a-glucTrfase_C"/>
</dbReference>
<dbReference type="Pfam" id="PF09095">
    <property type="entry name" value="AmyA-gluTrfs_C"/>
    <property type="match status" value="1"/>
</dbReference>
<dbReference type="Gene3D" id="3.20.110.20">
    <property type="match status" value="1"/>
</dbReference>
<sequence>MARLVFGIHNHQPVDNFKSIVEEAVTKSYRPFIERVYPFKSFKFSVHFSGWLLEYISKNHGDLIELLQSMVKEGRVEFFTGGYYEPILVSIPSRWRKYQIEKLNGLLGELFEVVPKGLWLTERVWDDSVICDIVECGVDYVVVDDYHFICSGFDRKQLGGYFLTESEGRILKVFPIDRELRYLIPFKPVERAVEYLKSNWGTRVLFDDGEKFGVWPGTYNWVYKSGWLESFLGKVENGEIETFLFSEVVSSEKPLGIAYLPTTSYYEMGEWALPPKRFKELKEAEEILKRSGIEGYVEKFLRGSIWKNFFVKYPESNYMHKRMLNLSFEEGSEEFKENLSKSQCNDVFWHGIFGGIYLPNLRDNFWRFLLSAQREVNRIRTYLEDLNLDGYEEGVLSSGEIFAVVSPKDGGALFELSLLNEEFNYQNVISRHREGYHYLLERRTEEKSEGILTIHERIPNLTEEERRRLSFDWHLRGSFISHFTTHLSFEEFKRETFREVSDFVNQPFETVLSDGGIILFRRGGVYLGRKFSSELRKTYKLKGRKLLFSERFKTEYPEEIFHILEFNFHFLNPEGFELQKVENSLEILDKGLSKRVLISASLPFEILHYPVETVSQSEKGVDFTVQGHCFGFCFKVKRTFSLEVNLEVKDV</sequence>
<evidence type="ECO:0000259" key="3">
    <source>
        <dbReference type="Pfam" id="PF03065"/>
    </source>
</evidence>
<dbReference type="CDD" id="cd10793">
    <property type="entry name" value="GH57N_TLGT_like"/>
    <property type="match status" value="1"/>
</dbReference>
<dbReference type="SUPFAM" id="SSF74650">
    <property type="entry name" value="Galactose mutarotase-like"/>
    <property type="match status" value="1"/>
</dbReference>
<dbReference type="Gene3D" id="2.70.98.10">
    <property type="match status" value="1"/>
</dbReference>
<evidence type="ECO:0000259" key="5">
    <source>
        <dbReference type="Pfam" id="PF09095"/>
    </source>
</evidence>
<dbReference type="PANTHER" id="PTHR36306">
    <property type="entry name" value="ALPHA-AMYLASE-RELATED-RELATED"/>
    <property type="match status" value="1"/>
</dbReference>
<feature type="domain" description="Alpha-amylase/4-alpha-glucanotransferase C-terminal" evidence="5">
    <location>
        <begin position="385"/>
        <end position="645"/>
    </location>
</feature>
<comment type="similarity">
    <text evidence="1">Belongs to the glycosyl hydrolase 57 family.</text>
</comment>
<dbReference type="InterPro" id="IPR014718">
    <property type="entry name" value="GH-type_carb-bd"/>
</dbReference>
<feature type="domain" description="Alpha-amylase/4-alpha-glucanotransferase central" evidence="4">
    <location>
        <begin position="305"/>
        <end position="374"/>
    </location>
</feature>
<dbReference type="InterPro" id="IPR004300">
    <property type="entry name" value="Glyco_hydro_57_N"/>
</dbReference>
<dbReference type="GO" id="GO:0003824">
    <property type="term" value="F:catalytic activity"/>
    <property type="evidence" value="ECO:0007669"/>
    <property type="project" value="InterPro"/>
</dbReference>
<dbReference type="InterPro" id="IPR052046">
    <property type="entry name" value="GH57_Enzymes"/>
</dbReference>
<dbReference type="EMBL" id="FXTM01000006">
    <property type="protein sequence ID" value="SMO48870.1"/>
    <property type="molecule type" value="Genomic_DNA"/>
</dbReference>
<dbReference type="GO" id="GO:0005975">
    <property type="term" value="P:carbohydrate metabolic process"/>
    <property type="evidence" value="ECO:0007669"/>
    <property type="project" value="InterPro"/>
</dbReference>
<dbReference type="InterPro" id="IPR015178">
    <property type="entry name" value="A-amylase/a-glucTrfase_central"/>
</dbReference>
<dbReference type="AlphaFoldDB" id="A0A521BQP2"/>
<dbReference type="InterPro" id="IPR011013">
    <property type="entry name" value="Gal_mutarotase_sf_dom"/>
</dbReference>
<reference evidence="6 7" key="1">
    <citation type="submission" date="2017-05" db="EMBL/GenBank/DDBJ databases">
        <authorList>
            <person name="Varghese N."/>
            <person name="Submissions S."/>
        </authorList>
    </citation>
    <scope>NUCLEOTIDE SEQUENCE [LARGE SCALE GENOMIC DNA]</scope>
    <source>
        <strain evidence="6 7">DSM 16304</strain>
    </source>
</reference>
<dbReference type="Pfam" id="PF03065">
    <property type="entry name" value="Glyco_hydro_57"/>
    <property type="match status" value="1"/>
</dbReference>
<evidence type="ECO:0000313" key="7">
    <source>
        <dbReference type="Proteomes" id="UP000317315"/>
    </source>
</evidence>
<dbReference type="SUPFAM" id="SSF88688">
    <property type="entry name" value="Families 57/38 glycoside transferase middle domain"/>
    <property type="match status" value="1"/>
</dbReference>
<feature type="domain" description="Glycoside hydrolase family 57 N-terminal" evidence="3">
    <location>
        <begin position="6"/>
        <end position="261"/>
    </location>
</feature>